<proteinExistence type="predicted"/>
<protein>
    <recommendedName>
        <fullName evidence="2">DUF2382 domain-containing protein</fullName>
    </recommendedName>
</protein>
<gene>
    <name evidence="3" type="ORF">BE08_43750</name>
</gene>
<dbReference type="Pfam" id="PF09557">
    <property type="entry name" value="DUF2382"/>
    <property type="match status" value="1"/>
</dbReference>
<evidence type="ECO:0000256" key="1">
    <source>
        <dbReference type="SAM" id="MobiDB-lite"/>
    </source>
</evidence>
<dbReference type="EMBL" id="JELY01003345">
    <property type="protein sequence ID" value="KYF49538.1"/>
    <property type="molecule type" value="Genomic_DNA"/>
</dbReference>
<dbReference type="PANTHER" id="PTHR38463">
    <property type="entry name" value="STRESS RESPONSE PROTEIN YSNF"/>
    <property type="match status" value="1"/>
</dbReference>
<sequence length="231" mass="25417">MATQQDLRHGMVVRSADGEKLGKVTRIEPTSFEIEKGLFFTTEYLVRYDEVADIRDGEVILAHGREQLARAGGQAREAGAPIGQGEEIRVPLVEEEVSVGKSVQEVGRVQIKKEVVTEERQVAVPVAREVVHVERVPASGERPAASDTLFEEGSISVPIREERAEVSTRPVVKEELRIGKDVIQGQEAAQAKVRREKADVRTEGDVTREPDAIAPEEPPIERATGTGGRRR</sequence>
<dbReference type="PANTHER" id="PTHR38463:SF1">
    <property type="entry name" value="STRESS RESPONSE PROTEIN YSNF"/>
    <property type="match status" value="1"/>
</dbReference>
<feature type="region of interest" description="Disordered" evidence="1">
    <location>
        <begin position="186"/>
        <end position="231"/>
    </location>
</feature>
<comment type="caution">
    <text evidence="3">The sequence shown here is derived from an EMBL/GenBank/DDBJ whole genome shotgun (WGS) entry which is preliminary data.</text>
</comment>
<dbReference type="InterPro" id="IPR052967">
    <property type="entry name" value="Stress_Response_Assoc"/>
</dbReference>
<feature type="compositionally biased region" description="Basic and acidic residues" evidence="1">
    <location>
        <begin position="196"/>
        <end position="211"/>
    </location>
</feature>
<organism evidence="3 4">
    <name type="scientific">Sorangium cellulosum</name>
    <name type="common">Polyangium cellulosum</name>
    <dbReference type="NCBI Taxonomy" id="56"/>
    <lineage>
        <taxon>Bacteria</taxon>
        <taxon>Pseudomonadati</taxon>
        <taxon>Myxococcota</taxon>
        <taxon>Polyangia</taxon>
        <taxon>Polyangiales</taxon>
        <taxon>Polyangiaceae</taxon>
        <taxon>Sorangium</taxon>
    </lineage>
</organism>
<dbReference type="AlphaFoldDB" id="A0A150P2B9"/>
<dbReference type="InterPro" id="IPR019060">
    <property type="entry name" value="DUF2382"/>
</dbReference>
<dbReference type="NCBIfam" id="TIGR02271">
    <property type="entry name" value="YsnF/AvaK domain"/>
    <property type="match status" value="1"/>
</dbReference>
<name>A0A150P2B9_SORCE</name>
<evidence type="ECO:0000313" key="4">
    <source>
        <dbReference type="Proteomes" id="UP000075420"/>
    </source>
</evidence>
<dbReference type="Proteomes" id="UP000075420">
    <property type="component" value="Unassembled WGS sequence"/>
</dbReference>
<feature type="domain" description="DUF2382" evidence="2">
    <location>
        <begin position="91"/>
        <end position="200"/>
    </location>
</feature>
<evidence type="ECO:0000259" key="2">
    <source>
        <dbReference type="Pfam" id="PF09557"/>
    </source>
</evidence>
<accession>A0A150P2B9</accession>
<evidence type="ECO:0000313" key="3">
    <source>
        <dbReference type="EMBL" id="KYF49538.1"/>
    </source>
</evidence>
<reference evidence="3 4" key="1">
    <citation type="submission" date="2014-02" db="EMBL/GenBank/DDBJ databases">
        <title>The small core and large imbalanced accessory genome model reveals a collaborative survival strategy of Sorangium cellulosum strains in nature.</title>
        <authorList>
            <person name="Han K."/>
            <person name="Peng R."/>
            <person name="Blom J."/>
            <person name="Li Y.-Z."/>
        </authorList>
    </citation>
    <scope>NUCLEOTIDE SEQUENCE [LARGE SCALE GENOMIC DNA]</scope>
    <source>
        <strain evidence="3 4">So0157-25</strain>
    </source>
</reference>